<feature type="compositionally biased region" description="Basic and acidic residues" evidence="1">
    <location>
        <begin position="432"/>
        <end position="466"/>
    </location>
</feature>
<feature type="compositionally biased region" description="Basic residues" evidence="1">
    <location>
        <begin position="467"/>
        <end position="500"/>
    </location>
</feature>
<feature type="compositionally biased region" description="Acidic residues" evidence="1">
    <location>
        <begin position="412"/>
        <end position="431"/>
    </location>
</feature>
<feature type="region of interest" description="Disordered" evidence="1">
    <location>
        <begin position="402"/>
        <end position="505"/>
    </location>
</feature>
<sequence>MADFLGTITTSILGSSVENIVKKEIQDDKDARTIINEIKDKDDTELCDISNKILDTSDLFTRDEYNTLDKKQQKQIYRIGHILKVKCIQLPEGKKCDLDEMMTAMDRFYLGMKTKNVEEDAEADGGAKRKNKPKKKCKKRSKPSNDLDIFEEIGELTKETKDTLKEDDSCDNTDDLMVTIKSKINSIQSWCLQHLASSLFGQSIEDEAIKFVTALATGAVVVNKPTEILHMLWKIVSLTKWGLPYVIKLYMTYFIGALVKQNFESIDFDAIKTEVVKNIKSIIILTNNNPIQLIKDNIPNAVSEAIDTVIAKYENDTKYAQMQELKTAIAEGIQESKKERSMRIANVAFQTQKQDCYKNDDQLTEAIIANPVEVEPTEKLLTDMLNTEDLEPDVKDEIQEKLNKKRKRQEPDAEEEEEKEKEEEEEEEEEKEKEAEAEAKEDNKRTREERDAEEQLSKKTRIEGGKRKSRKQKKQSKKQKKQSKNKSKKQKKNRTRKARKVPIILDKGIEKKGKSCYTSCNTVPTNECATGCKPSWTDKAKISSRNWCHCNLDKTKCKNSLCPVHKK</sequence>
<dbReference type="AlphaFoldDB" id="A0A6C0J1V7"/>
<proteinExistence type="predicted"/>
<evidence type="ECO:0000313" key="2">
    <source>
        <dbReference type="EMBL" id="QHT99292.1"/>
    </source>
</evidence>
<accession>A0A6C0J1V7</accession>
<dbReference type="EMBL" id="MN740306">
    <property type="protein sequence ID" value="QHT99292.1"/>
    <property type="molecule type" value="Genomic_DNA"/>
</dbReference>
<feature type="compositionally biased region" description="Basic residues" evidence="1">
    <location>
        <begin position="128"/>
        <end position="142"/>
    </location>
</feature>
<protein>
    <submittedName>
        <fullName evidence="2">Uncharacterized protein</fullName>
    </submittedName>
</protein>
<organism evidence="2">
    <name type="scientific">viral metagenome</name>
    <dbReference type="NCBI Taxonomy" id="1070528"/>
    <lineage>
        <taxon>unclassified sequences</taxon>
        <taxon>metagenomes</taxon>
        <taxon>organismal metagenomes</taxon>
    </lineage>
</organism>
<evidence type="ECO:0000256" key="1">
    <source>
        <dbReference type="SAM" id="MobiDB-lite"/>
    </source>
</evidence>
<reference evidence="2" key="1">
    <citation type="journal article" date="2020" name="Nature">
        <title>Giant virus diversity and host interactions through global metagenomics.</title>
        <authorList>
            <person name="Schulz F."/>
            <person name="Roux S."/>
            <person name="Paez-Espino D."/>
            <person name="Jungbluth S."/>
            <person name="Walsh D.A."/>
            <person name="Denef V.J."/>
            <person name="McMahon K.D."/>
            <person name="Konstantinidis K.T."/>
            <person name="Eloe-Fadrosh E.A."/>
            <person name="Kyrpides N.C."/>
            <person name="Woyke T."/>
        </authorList>
    </citation>
    <scope>NUCLEOTIDE SEQUENCE</scope>
    <source>
        <strain evidence="2">GVMAG-M-3300025699-48</strain>
    </source>
</reference>
<name>A0A6C0J1V7_9ZZZZ</name>
<feature type="region of interest" description="Disordered" evidence="1">
    <location>
        <begin position="119"/>
        <end position="143"/>
    </location>
</feature>